<protein>
    <submittedName>
        <fullName evidence="2">Uncharacterized protein</fullName>
    </submittedName>
</protein>
<accession>A0ABR9UTF9</accession>
<dbReference type="RefSeq" id="WP_193932056.1">
    <property type="nucleotide sequence ID" value="NZ_CAWPMZ010000048.1"/>
</dbReference>
<dbReference type="EMBL" id="JADEWN010000023">
    <property type="protein sequence ID" value="MBE9190885.1"/>
    <property type="molecule type" value="Genomic_DNA"/>
</dbReference>
<sequence>MNPTQLLTQSRVLFVLAITLMSTAGISTAALAGDAKVYVGSMCDPAQGTDVSNVNRNGGIFNNSNNPVLVRCPIVRDITGSSDNSFNGPFATIQLQRFGTPPSATTQCQMRTYQANGNVFSERISCVTTSAGDFTINIAAVPQSPGGAYEISCSLPPLTGLERYIVTE</sequence>
<keyword evidence="3" id="KW-1185">Reference proteome</keyword>
<organism evidence="2 3">
    <name type="scientific">Gloeocapsopsis crepidinum LEGE 06123</name>
    <dbReference type="NCBI Taxonomy" id="588587"/>
    <lineage>
        <taxon>Bacteria</taxon>
        <taxon>Bacillati</taxon>
        <taxon>Cyanobacteriota</taxon>
        <taxon>Cyanophyceae</taxon>
        <taxon>Oscillatoriophycideae</taxon>
        <taxon>Chroococcales</taxon>
        <taxon>Chroococcaceae</taxon>
        <taxon>Gloeocapsopsis</taxon>
    </lineage>
</organism>
<proteinExistence type="predicted"/>
<keyword evidence="1" id="KW-0732">Signal</keyword>
<evidence type="ECO:0000313" key="2">
    <source>
        <dbReference type="EMBL" id="MBE9190885.1"/>
    </source>
</evidence>
<name>A0ABR9UTF9_9CHRO</name>
<reference evidence="2 3" key="1">
    <citation type="submission" date="2020-10" db="EMBL/GenBank/DDBJ databases">
        <authorList>
            <person name="Castelo-Branco R."/>
            <person name="Eusebio N."/>
            <person name="Adriana R."/>
            <person name="Vieira A."/>
            <person name="Brugerolle De Fraissinette N."/>
            <person name="Rezende De Castro R."/>
            <person name="Schneider M.P."/>
            <person name="Vasconcelos V."/>
            <person name="Leao P.N."/>
        </authorList>
    </citation>
    <scope>NUCLEOTIDE SEQUENCE [LARGE SCALE GENOMIC DNA]</scope>
    <source>
        <strain evidence="2 3">LEGE 06123</strain>
    </source>
</reference>
<gene>
    <name evidence="2" type="ORF">IQ230_11080</name>
</gene>
<evidence type="ECO:0000313" key="3">
    <source>
        <dbReference type="Proteomes" id="UP000651156"/>
    </source>
</evidence>
<feature type="chain" id="PRO_5045127364" evidence="1">
    <location>
        <begin position="33"/>
        <end position="168"/>
    </location>
</feature>
<comment type="caution">
    <text evidence="2">The sequence shown here is derived from an EMBL/GenBank/DDBJ whole genome shotgun (WGS) entry which is preliminary data.</text>
</comment>
<dbReference type="Proteomes" id="UP000651156">
    <property type="component" value="Unassembled WGS sequence"/>
</dbReference>
<feature type="signal peptide" evidence="1">
    <location>
        <begin position="1"/>
        <end position="32"/>
    </location>
</feature>
<evidence type="ECO:0000256" key="1">
    <source>
        <dbReference type="SAM" id="SignalP"/>
    </source>
</evidence>